<accession>A0ABS8PQH0</accession>
<dbReference type="RefSeq" id="WP_231004588.1">
    <property type="nucleotide sequence ID" value="NZ_JAJNEC010000005.1"/>
</dbReference>
<gene>
    <name evidence="1" type="ORF">LQ567_11175</name>
</gene>
<proteinExistence type="predicted"/>
<evidence type="ECO:0008006" key="3">
    <source>
        <dbReference type="Google" id="ProtNLM"/>
    </source>
</evidence>
<dbReference type="EMBL" id="JAJNEC010000005">
    <property type="protein sequence ID" value="MCD2423324.1"/>
    <property type="molecule type" value="Genomic_DNA"/>
</dbReference>
<evidence type="ECO:0000313" key="1">
    <source>
        <dbReference type="EMBL" id="MCD2423324.1"/>
    </source>
</evidence>
<comment type="caution">
    <text evidence="1">The sequence shown here is derived from an EMBL/GenBank/DDBJ whole genome shotgun (WGS) entry which is preliminary data.</text>
</comment>
<keyword evidence="2" id="KW-1185">Reference proteome</keyword>
<organism evidence="1 2">
    <name type="scientific">Niabella pedocola</name>
    <dbReference type="NCBI Taxonomy" id="1752077"/>
    <lineage>
        <taxon>Bacteria</taxon>
        <taxon>Pseudomonadati</taxon>
        <taxon>Bacteroidota</taxon>
        <taxon>Chitinophagia</taxon>
        <taxon>Chitinophagales</taxon>
        <taxon>Chitinophagaceae</taxon>
        <taxon>Niabella</taxon>
    </lineage>
</organism>
<dbReference type="Proteomes" id="UP001199816">
    <property type="component" value="Unassembled WGS sequence"/>
</dbReference>
<evidence type="ECO:0000313" key="2">
    <source>
        <dbReference type="Proteomes" id="UP001199816"/>
    </source>
</evidence>
<sequence>MMKRFLTCMVLLSLITGTVTGQKKDIRHLVRAVVEKAVPPEFAYFHLVDSSFISRYSTAYFDPLEFKTFYKENPRFVLEAFKAANARAKKIYWGKFKIPRARINPYENIPHYEGQFSVVTLLPWSTPDTVLEAKRRNNKYPGVILKIKETWTEAQQKEAIQKERERYANSLQPEDKKYFAISSPIFSKDRRYVIIEVRTALEGWCQVYKKIKGKWVYQVTLSHWMA</sequence>
<name>A0ABS8PQH0_9BACT</name>
<reference evidence="1 2" key="1">
    <citation type="submission" date="2021-11" db="EMBL/GenBank/DDBJ databases">
        <title>Genomic of Niabella pedocola.</title>
        <authorList>
            <person name="Wu T."/>
        </authorList>
    </citation>
    <scope>NUCLEOTIDE SEQUENCE [LARGE SCALE GENOMIC DNA]</scope>
    <source>
        <strain evidence="1 2">JCM 31011</strain>
    </source>
</reference>
<protein>
    <recommendedName>
        <fullName evidence="3">SPOR domain-containing protein</fullName>
    </recommendedName>
</protein>